<dbReference type="EMBL" id="MFLE01000025">
    <property type="protein sequence ID" value="OGG61184.1"/>
    <property type="molecule type" value="Genomic_DNA"/>
</dbReference>
<reference evidence="1 2" key="1">
    <citation type="journal article" date="2016" name="Nat. Commun.">
        <title>Thousands of microbial genomes shed light on interconnected biogeochemical processes in an aquifer system.</title>
        <authorList>
            <person name="Anantharaman K."/>
            <person name="Brown C.T."/>
            <person name="Hug L.A."/>
            <person name="Sharon I."/>
            <person name="Castelle C.J."/>
            <person name="Probst A.J."/>
            <person name="Thomas B.C."/>
            <person name="Singh A."/>
            <person name="Wilkins M.J."/>
            <person name="Karaoz U."/>
            <person name="Brodie E.L."/>
            <person name="Williams K.H."/>
            <person name="Hubbard S.S."/>
            <person name="Banfield J.F."/>
        </authorList>
    </citation>
    <scope>NUCLEOTIDE SEQUENCE [LARGE SCALE GENOMIC DNA]</scope>
</reference>
<evidence type="ECO:0008006" key="3">
    <source>
        <dbReference type="Google" id="ProtNLM"/>
    </source>
</evidence>
<dbReference type="AlphaFoldDB" id="A0A1F6DIB1"/>
<sequence>MKYSGLQILGFCVAVILALAAAVFVVDAGVRGIGYAATAFDAIPERAQPVVVTDDEASARGEVLLGIANTSEVPNTYAAPVPPKSTLTKSAYVAPKTQAATIPQYAHAIMSYHAFGTIWRGSFVPRSTISRDEIPAIRAMVYNSGTVATNAWTFSCNWEGSITTTHQAPLGAGERAFAVCTTEGLSRGIHNVTLTYQETGKPIQIQTVSVRVD</sequence>
<gene>
    <name evidence="1" type="ORF">A3C87_03480</name>
</gene>
<evidence type="ECO:0000313" key="2">
    <source>
        <dbReference type="Proteomes" id="UP000176511"/>
    </source>
</evidence>
<organism evidence="1 2">
    <name type="scientific">Candidatus Kaiserbacteria bacterium RIFCSPHIGHO2_02_FULL_49_34</name>
    <dbReference type="NCBI Taxonomy" id="1798491"/>
    <lineage>
        <taxon>Bacteria</taxon>
        <taxon>Candidatus Kaiseribacteriota</taxon>
    </lineage>
</organism>
<comment type="caution">
    <text evidence="1">The sequence shown here is derived from an EMBL/GenBank/DDBJ whole genome shotgun (WGS) entry which is preliminary data.</text>
</comment>
<name>A0A1F6DIB1_9BACT</name>
<proteinExistence type="predicted"/>
<protein>
    <recommendedName>
        <fullName evidence="3">CARDB domain-containing protein</fullName>
    </recommendedName>
</protein>
<dbReference type="Proteomes" id="UP000176511">
    <property type="component" value="Unassembled WGS sequence"/>
</dbReference>
<evidence type="ECO:0000313" key="1">
    <source>
        <dbReference type="EMBL" id="OGG61184.1"/>
    </source>
</evidence>
<accession>A0A1F6DIB1</accession>